<sequence length="127" mass="13733">MPKQTSVAALPPAPSRDSASGAPSRPPDRLRNRLARAAVAQPRSPAFRRWVRRTFLPERKSGPPAIGRRRTSFSRPILGVPGRRQVGTLPGQAGKTRGMPFSPLTSVTGCVAVKGRRCQMDGDTFCD</sequence>
<dbReference type="EMBL" id="JAACXV010013339">
    <property type="protein sequence ID" value="KAF7273688.1"/>
    <property type="molecule type" value="Genomic_DNA"/>
</dbReference>
<evidence type="ECO:0000313" key="2">
    <source>
        <dbReference type="EMBL" id="KAF7273688.1"/>
    </source>
</evidence>
<evidence type="ECO:0000256" key="1">
    <source>
        <dbReference type="SAM" id="MobiDB-lite"/>
    </source>
</evidence>
<comment type="caution">
    <text evidence="2">The sequence shown here is derived from an EMBL/GenBank/DDBJ whole genome shotgun (WGS) entry which is preliminary data.</text>
</comment>
<protein>
    <submittedName>
        <fullName evidence="2">Uncharacterized protein</fullName>
    </submittedName>
</protein>
<proteinExistence type="predicted"/>
<keyword evidence="3" id="KW-1185">Reference proteome</keyword>
<dbReference type="AlphaFoldDB" id="A0A834M7N8"/>
<dbReference type="Proteomes" id="UP000625711">
    <property type="component" value="Unassembled WGS sequence"/>
</dbReference>
<feature type="region of interest" description="Disordered" evidence="1">
    <location>
        <begin position="58"/>
        <end position="104"/>
    </location>
</feature>
<name>A0A834M7N8_RHYFE</name>
<accession>A0A834M7N8</accession>
<feature type="region of interest" description="Disordered" evidence="1">
    <location>
        <begin position="1"/>
        <end position="29"/>
    </location>
</feature>
<evidence type="ECO:0000313" key="3">
    <source>
        <dbReference type="Proteomes" id="UP000625711"/>
    </source>
</evidence>
<organism evidence="2 3">
    <name type="scientific">Rhynchophorus ferrugineus</name>
    <name type="common">Red palm weevil</name>
    <name type="synonym">Curculio ferrugineus</name>
    <dbReference type="NCBI Taxonomy" id="354439"/>
    <lineage>
        <taxon>Eukaryota</taxon>
        <taxon>Metazoa</taxon>
        <taxon>Ecdysozoa</taxon>
        <taxon>Arthropoda</taxon>
        <taxon>Hexapoda</taxon>
        <taxon>Insecta</taxon>
        <taxon>Pterygota</taxon>
        <taxon>Neoptera</taxon>
        <taxon>Endopterygota</taxon>
        <taxon>Coleoptera</taxon>
        <taxon>Polyphaga</taxon>
        <taxon>Cucujiformia</taxon>
        <taxon>Curculionidae</taxon>
        <taxon>Dryophthorinae</taxon>
        <taxon>Rhynchophorus</taxon>
    </lineage>
</organism>
<reference evidence="2" key="1">
    <citation type="submission" date="2020-08" db="EMBL/GenBank/DDBJ databases">
        <title>Genome sequencing and assembly of the red palm weevil Rhynchophorus ferrugineus.</title>
        <authorList>
            <person name="Dias G.B."/>
            <person name="Bergman C.M."/>
            <person name="Manee M."/>
        </authorList>
    </citation>
    <scope>NUCLEOTIDE SEQUENCE</scope>
    <source>
        <strain evidence="2">AA-2017</strain>
        <tissue evidence="2">Whole larva</tissue>
    </source>
</reference>
<gene>
    <name evidence="2" type="ORF">GWI33_013635</name>
</gene>